<dbReference type="InterPro" id="IPR023753">
    <property type="entry name" value="FAD/NAD-binding_dom"/>
</dbReference>
<keyword evidence="5" id="KW-0560">Oxidoreductase</keyword>
<dbReference type="EMBL" id="ACYT02000012">
    <property type="protein sequence ID" value="EFF80699.1"/>
    <property type="molecule type" value="Genomic_DNA"/>
</dbReference>
<keyword evidence="3" id="KW-0285">Flavoprotein</keyword>
<dbReference type="SUPFAM" id="SSF52821">
    <property type="entry name" value="Rhodanese/Cell cycle control phosphatase"/>
    <property type="match status" value="1"/>
</dbReference>
<dbReference type="GO" id="GO:0016491">
    <property type="term" value="F:oxidoreductase activity"/>
    <property type="evidence" value="ECO:0007669"/>
    <property type="project" value="UniProtKB-KW"/>
</dbReference>
<dbReference type="SUPFAM" id="SSF55424">
    <property type="entry name" value="FAD/NAD-linked reductases, dimerisation (C-terminal) domain"/>
    <property type="match status" value="1"/>
</dbReference>
<evidence type="ECO:0000259" key="7">
    <source>
        <dbReference type="PROSITE" id="PS50206"/>
    </source>
</evidence>
<comment type="caution">
    <text evidence="8">The sequence shown here is derived from an EMBL/GenBank/DDBJ whole genome shotgun (WGS) entry which is preliminary data.</text>
</comment>
<dbReference type="AlphaFoldDB" id="D4TWM5"/>
<dbReference type="PRINTS" id="PR00411">
    <property type="entry name" value="PNDRDTASEI"/>
</dbReference>
<evidence type="ECO:0000256" key="3">
    <source>
        <dbReference type="ARBA" id="ARBA00022630"/>
    </source>
</evidence>
<protein>
    <submittedName>
        <fullName evidence="8">Pyridine nucleotide-disulfide oxidoreductase</fullName>
    </submittedName>
</protein>
<reference evidence="8 9" key="1">
    <citation type="submission" date="2009-10" db="EMBL/GenBank/DDBJ databases">
        <authorList>
            <person name="Weinstock G."/>
            <person name="Sodergren E."/>
            <person name="Clifton S."/>
            <person name="Fulton L."/>
            <person name="Fulton B."/>
            <person name="Courtney L."/>
            <person name="Fronick C."/>
            <person name="Harrison M."/>
            <person name="Strong C."/>
            <person name="Farmer C."/>
            <person name="Delahaunty K."/>
            <person name="Markovic C."/>
            <person name="Hall O."/>
            <person name="Minx P."/>
            <person name="Tomlinson C."/>
            <person name="Mitreva M."/>
            <person name="Nelson J."/>
            <person name="Hou S."/>
            <person name="Wollam A."/>
            <person name="Pepin K.H."/>
            <person name="Johnson M."/>
            <person name="Bhonagiri V."/>
            <person name="Nash W.E."/>
            <person name="Warren W."/>
            <person name="Chinwalla A."/>
            <person name="Mardis E.R."/>
            <person name="Wilson R.K."/>
        </authorList>
    </citation>
    <scope>NUCLEOTIDE SEQUENCE [LARGE SCALE GENOMIC DNA]</scope>
    <source>
        <strain evidence="8 9">F0309</strain>
    </source>
</reference>
<dbReference type="Gene3D" id="3.50.50.60">
    <property type="entry name" value="FAD/NAD(P)-binding domain"/>
    <property type="match status" value="2"/>
</dbReference>
<dbReference type="Pfam" id="PF07992">
    <property type="entry name" value="Pyr_redox_2"/>
    <property type="match status" value="1"/>
</dbReference>
<comment type="similarity">
    <text evidence="2">Belongs to the class-III pyridine nucleotide-disulfide oxidoreductase family.</text>
</comment>
<evidence type="ECO:0000256" key="6">
    <source>
        <dbReference type="ARBA" id="ARBA00023284"/>
    </source>
</evidence>
<keyword evidence="4" id="KW-0274">FAD</keyword>
<dbReference type="Pfam" id="PF00581">
    <property type="entry name" value="Rhodanese"/>
    <property type="match status" value="1"/>
</dbReference>
<evidence type="ECO:0000313" key="8">
    <source>
        <dbReference type="EMBL" id="EFF80699.1"/>
    </source>
</evidence>
<accession>D4TWM5</accession>
<dbReference type="Pfam" id="PF02852">
    <property type="entry name" value="Pyr_redox_dim"/>
    <property type="match status" value="1"/>
</dbReference>
<name>D4TWM5_9ACTO</name>
<dbReference type="PANTHER" id="PTHR43429">
    <property type="entry name" value="PYRIDINE NUCLEOTIDE-DISULFIDE OXIDOREDUCTASE DOMAIN-CONTAINING"/>
    <property type="match status" value="1"/>
</dbReference>
<gene>
    <name evidence="8" type="ORF">HMPREF0970_00335</name>
</gene>
<keyword evidence="6" id="KW-0676">Redox-active center</keyword>
<dbReference type="SMART" id="SM00450">
    <property type="entry name" value="RHOD"/>
    <property type="match status" value="1"/>
</dbReference>
<dbReference type="Gene3D" id="3.40.250.10">
    <property type="entry name" value="Rhodanese-like domain"/>
    <property type="match status" value="1"/>
</dbReference>
<dbReference type="PANTHER" id="PTHR43429:SF1">
    <property type="entry name" value="NAD(P)H SULFUR OXIDOREDUCTASE (COA-DEPENDENT)"/>
    <property type="match status" value="1"/>
</dbReference>
<dbReference type="Proteomes" id="UP000003150">
    <property type="component" value="Unassembled WGS sequence"/>
</dbReference>
<dbReference type="HOGENOM" id="CLU_003291_1_2_11"/>
<comment type="cofactor">
    <cofactor evidence="1">
        <name>FAD</name>
        <dbReference type="ChEBI" id="CHEBI:57692"/>
    </cofactor>
</comment>
<dbReference type="PATRIC" id="fig|649742.3.peg.133"/>
<feature type="domain" description="Rhodanese" evidence="7">
    <location>
        <begin position="471"/>
        <end position="568"/>
    </location>
</feature>
<evidence type="ECO:0000256" key="4">
    <source>
        <dbReference type="ARBA" id="ARBA00022827"/>
    </source>
</evidence>
<dbReference type="PROSITE" id="PS50206">
    <property type="entry name" value="RHODANESE_3"/>
    <property type="match status" value="1"/>
</dbReference>
<dbReference type="PRINTS" id="PR00368">
    <property type="entry name" value="FADPNR"/>
</dbReference>
<evidence type="ECO:0000256" key="1">
    <source>
        <dbReference type="ARBA" id="ARBA00001974"/>
    </source>
</evidence>
<dbReference type="InterPro" id="IPR050260">
    <property type="entry name" value="FAD-bd_OxRdtase"/>
</dbReference>
<proteinExistence type="inferred from homology"/>
<dbReference type="InterPro" id="IPR004099">
    <property type="entry name" value="Pyr_nucl-diS_OxRdtase_dimer"/>
</dbReference>
<dbReference type="InterPro" id="IPR001763">
    <property type="entry name" value="Rhodanese-like_dom"/>
</dbReference>
<dbReference type="InterPro" id="IPR036873">
    <property type="entry name" value="Rhodanese-like_dom_sf"/>
</dbReference>
<evidence type="ECO:0000313" key="9">
    <source>
        <dbReference type="Proteomes" id="UP000003150"/>
    </source>
</evidence>
<dbReference type="InterPro" id="IPR036188">
    <property type="entry name" value="FAD/NAD-bd_sf"/>
</dbReference>
<evidence type="ECO:0000256" key="5">
    <source>
        <dbReference type="ARBA" id="ARBA00023002"/>
    </source>
</evidence>
<organism evidence="8 9">
    <name type="scientific">Schaalia odontolytica F0309</name>
    <dbReference type="NCBI Taxonomy" id="649742"/>
    <lineage>
        <taxon>Bacteria</taxon>
        <taxon>Bacillati</taxon>
        <taxon>Actinomycetota</taxon>
        <taxon>Actinomycetes</taxon>
        <taxon>Actinomycetales</taxon>
        <taxon>Actinomycetaceae</taxon>
        <taxon>Schaalia</taxon>
    </lineage>
</organism>
<dbReference type="SUPFAM" id="SSF51905">
    <property type="entry name" value="FAD/NAD(P)-binding domain"/>
    <property type="match status" value="2"/>
</dbReference>
<evidence type="ECO:0000256" key="2">
    <source>
        <dbReference type="ARBA" id="ARBA00009130"/>
    </source>
</evidence>
<dbReference type="InterPro" id="IPR016156">
    <property type="entry name" value="FAD/NAD-linked_Rdtase_dimer_sf"/>
</dbReference>
<sequence>MRLKEQSVETESERNMRVVVVGGVAGGMSAAARLRRRDEGAEIIVLERGSYVSFANCGLPYYVGGEIEDSAKLLLHTPQSLKAALNLDVRINSEVTAIDLDAHSVTVANSDTGEAYTLSYDYLILSPGALAARPPIDGLDSPRVHTLRTVDDALALREASGTRAIVLGAGFIGIEAAEALAARGFETHLVELAEHVLPPLEVEMATLVTQELRGLGVHVHAGVAAQTIAHADNNDVVTLSDGTVLHADVIVLSAGVRPDTAVVEAAGIQTRRGYVVIDDHGRTSADDIYAIGDGTIGRDHDRPVALAGPANRGGRLIADAITDAERGEATARPIPSPQGTAIVRIGSLTAAMTGANRQALDASGTEYFTVHTHANQHAGYFPGAQPVHILMHVGAGGEILGAQAVGTDGVDRRIDVIATAMRAGLKAADLIDLDLAYAPPYGQAKDPVNQTGMVAHNVATGELILTGPDTLTEDMPVLDVRTPGEYAAGHMPNSLNIPHTQLRDRLDEVRAWVDENAHEQPFVVMCAAGVRSWIGYRIVRAAGFDVTMLSGGIQTLRAWLGDRAATVLVKE</sequence>